<evidence type="ECO:0000256" key="8">
    <source>
        <dbReference type="ARBA" id="ARBA00035585"/>
    </source>
</evidence>
<dbReference type="GO" id="GO:0005886">
    <property type="term" value="C:plasma membrane"/>
    <property type="evidence" value="ECO:0007669"/>
    <property type="project" value="UniProtKB-SubCell"/>
</dbReference>
<keyword evidence="10" id="KW-0406">Ion transport</keyword>
<dbReference type="GO" id="GO:0062054">
    <property type="term" value="F:fluoride channel activity"/>
    <property type="evidence" value="ECO:0007669"/>
    <property type="project" value="UniProtKB-UniRule"/>
</dbReference>
<dbReference type="GO" id="GO:0046872">
    <property type="term" value="F:metal ion binding"/>
    <property type="evidence" value="ECO:0007669"/>
    <property type="project" value="UniProtKB-KW"/>
</dbReference>
<proteinExistence type="inferred from homology"/>
<dbReference type="Pfam" id="PF02537">
    <property type="entry name" value="CRCB"/>
    <property type="match status" value="1"/>
</dbReference>
<dbReference type="PANTHER" id="PTHR28259:SF1">
    <property type="entry name" value="FLUORIDE EXPORT PROTEIN 1-RELATED"/>
    <property type="match status" value="1"/>
</dbReference>
<evidence type="ECO:0000313" key="11">
    <source>
        <dbReference type="EMBL" id="HJB09639.1"/>
    </source>
</evidence>
<feature type="binding site" evidence="10">
    <location>
        <position position="93"/>
    </location>
    <ligand>
        <name>Na(+)</name>
        <dbReference type="ChEBI" id="CHEBI:29101"/>
        <note>structural</note>
    </ligand>
</feature>
<evidence type="ECO:0000313" key="12">
    <source>
        <dbReference type="Proteomes" id="UP000823823"/>
    </source>
</evidence>
<keyword evidence="10" id="KW-0813">Transport</keyword>
<organism evidence="11 12">
    <name type="scientific">Candidatus Brachybacterium merdavium</name>
    <dbReference type="NCBI Taxonomy" id="2838513"/>
    <lineage>
        <taxon>Bacteria</taxon>
        <taxon>Bacillati</taxon>
        <taxon>Actinomycetota</taxon>
        <taxon>Actinomycetes</taxon>
        <taxon>Micrococcales</taxon>
        <taxon>Dermabacteraceae</taxon>
        <taxon>Brachybacterium</taxon>
    </lineage>
</organism>
<reference evidence="11" key="1">
    <citation type="journal article" date="2021" name="PeerJ">
        <title>Extensive microbial diversity within the chicken gut microbiome revealed by metagenomics and culture.</title>
        <authorList>
            <person name="Gilroy R."/>
            <person name="Ravi A."/>
            <person name="Getino M."/>
            <person name="Pursley I."/>
            <person name="Horton D.L."/>
            <person name="Alikhan N.F."/>
            <person name="Baker D."/>
            <person name="Gharbi K."/>
            <person name="Hall N."/>
            <person name="Watson M."/>
            <person name="Adriaenssens E.M."/>
            <person name="Foster-Nyarko E."/>
            <person name="Jarju S."/>
            <person name="Secka A."/>
            <person name="Antonio M."/>
            <person name="Oren A."/>
            <person name="Chaudhuri R.R."/>
            <person name="La Ragione R."/>
            <person name="Hildebrand F."/>
            <person name="Pallen M.J."/>
        </authorList>
    </citation>
    <scope>NUCLEOTIDE SEQUENCE</scope>
    <source>
        <strain evidence="11">ChiHjej13B12-24818</strain>
    </source>
</reference>
<accession>A0A9D2LBM9</accession>
<keyword evidence="10" id="KW-0915">Sodium</keyword>
<dbReference type="AlphaFoldDB" id="A0A9D2LBM9"/>
<dbReference type="EMBL" id="DWZH01000029">
    <property type="protein sequence ID" value="HJB09639.1"/>
    <property type="molecule type" value="Genomic_DNA"/>
</dbReference>
<comment type="function">
    <text evidence="9 10">Fluoride-specific ion channel. Important for reducing fluoride concentration in the cell, thus reducing its toxicity.</text>
</comment>
<feature type="transmembrane region" description="Helical" evidence="10">
    <location>
        <begin position="112"/>
        <end position="135"/>
    </location>
</feature>
<name>A0A9D2LBM9_9MICO</name>
<protein>
    <recommendedName>
        <fullName evidence="10">Fluoride-specific ion channel FluC</fullName>
    </recommendedName>
</protein>
<feature type="transmembrane region" description="Helical" evidence="10">
    <location>
        <begin position="47"/>
        <end position="67"/>
    </location>
</feature>
<sequence length="137" mass="13969">MSAGMLTLAVLLVAIGGAIGSLGRWAIAEYGRRLVVHHRSRVDAVRIAPWLTVLANMVACFLLGIVVAMTGSATGSGELIYLLLAAGVCGGLSTMSTAAMDIIELVRAGATAVAIGYLLLSIGVGMAMLWIGLVIGT</sequence>
<gene>
    <name evidence="10" type="primary">fluC</name>
    <name evidence="10" type="synonym">crcB</name>
    <name evidence="11" type="ORF">H9786_03750</name>
</gene>
<keyword evidence="3 10" id="KW-0812">Transmembrane</keyword>
<evidence type="ECO:0000256" key="6">
    <source>
        <dbReference type="ARBA" id="ARBA00023303"/>
    </source>
</evidence>
<evidence type="ECO:0000256" key="9">
    <source>
        <dbReference type="ARBA" id="ARBA00049940"/>
    </source>
</evidence>
<reference evidence="11" key="2">
    <citation type="submission" date="2021-04" db="EMBL/GenBank/DDBJ databases">
        <authorList>
            <person name="Gilroy R."/>
        </authorList>
    </citation>
    <scope>NUCLEOTIDE SEQUENCE</scope>
    <source>
        <strain evidence="11">ChiHjej13B12-24818</strain>
    </source>
</reference>
<keyword evidence="6 10" id="KW-0407">Ion channel</keyword>
<comment type="similarity">
    <text evidence="7 10">Belongs to the fluoride channel Fluc/FEX (TC 1.A.43) family.</text>
</comment>
<dbReference type="GO" id="GO:0140114">
    <property type="term" value="P:cellular detoxification of fluoride"/>
    <property type="evidence" value="ECO:0007669"/>
    <property type="project" value="UniProtKB-UniRule"/>
</dbReference>
<evidence type="ECO:0000256" key="4">
    <source>
        <dbReference type="ARBA" id="ARBA00022989"/>
    </source>
</evidence>
<keyword evidence="2 10" id="KW-1003">Cell membrane</keyword>
<evidence type="ECO:0000256" key="10">
    <source>
        <dbReference type="HAMAP-Rule" id="MF_00454"/>
    </source>
</evidence>
<dbReference type="Proteomes" id="UP000823823">
    <property type="component" value="Unassembled WGS sequence"/>
</dbReference>
<evidence type="ECO:0000256" key="5">
    <source>
        <dbReference type="ARBA" id="ARBA00023136"/>
    </source>
</evidence>
<keyword evidence="4 10" id="KW-1133">Transmembrane helix</keyword>
<keyword evidence="5 10" id="KW-0472">Membrane</keyword>
<dbReference type="HAMAP" id="MF_00454">
    <property type="entry name" value="FluC"/>
    <property type="match status" value="1"/>
</dbReference>
<feature type="transmembrane region" description="Helical" evidence="10">
    <location>
        <begin position="79"/>
        <end position="100"/>
    </location>
</feature>
<keyword evidence="10" id="KW-0479">Metal-binding</keyword>
<comment type="caution">
    <text evidence="11">The sequence shown here is derived from an EMBL/GenBank/DDBJ whole genome shotgun (WGS) entry which is preliminary data.</text>
</comment>
<comment type="catalytic activity">
    <reaction evidence="8">
        <text>fluoride(in) = fluoride(out)</text>
        <dbReference type="Rhea" id="RHEA:76159"/>
        <dbReference type="ChEBI" id="CHEBI:17051"/>
    </reaction>
    <physiologicalReaction direction="left-to-right" evidence="8">
        <dbReference type="Rhea" id="RHEA:76160"/>
    </physiologicalReaction>
</comment>
<evidence type="ECO:0000256" key="3">
    <source>
        <dbReference type="ARBA" id="ARBA00022692"/>
    </source>
</evidence>
<comment type="subcellular location">
    <subcellularLocation>
        <location evidence="1 10">Cell membrane</location>
        <topology evidence="1 10">Multi-pass membrane protein</topology>
    </subcellularLocation>
</comment>
<dbReference type="PANTHER" id="PTHR28259">
    <property type="entry name" value="FLUORIDE EXPORT PROTEIN 1-RELATED"/>
    <property type="match status" value="1"/>
</dbReference>
<feature type="transmembrane region" description="Helical" evidence="10">
    <location>
        <begin position="6"/>
        <end position="27"/>
    </location>
</feature>
<evidence type="ECO:0000256" key="2">
    <source>
        <dbReference type="ARBA" id="ARBA00022475"/>
    </source>
</evidence>
<feature type="binding site" evidence="10">
    <location>
        <position position="90"/>
    </location>
    <ligand>
        <name>Na(+)</name>
        <dbReference type="ChEBI" id="CHEBI:29101"/>
        <note>structural</note>
    </ligand>
</feature>
<evidence type="ECO:0000256" key="7">
    <source>
        <dbReference type="ARBA" id="ARBA00035120"/>
    </source>
</evidence>
<dbReference type="InterPro" id="IPR003691">
    <property type="entry name" value="FluC"/>
</dbReference>
<evidence type="ECO:0000256" key="1">
    <source>
        <dbReference type="ARBA" id="ARBA00004651"/>
    </source>
</evidence>
<comment type="activity regulation">
    <text evidence="10">Na(+) is not transported, but it plays an essential structural role and its presence is essential for fluoride channel function.</text>
</comment>